<feature type="coiled-coil region" evidence="2">
    <location>
        <begin position="157"/>
        <end position="184"/>
    </location>
</feature>
<keyword evidence="2" id="KW-0175">Coiled coil</keyword>
<proteinExistence type="predicted"/>
<dbReference type="PANTHER" id="PTHR33969:SF2">
    <property type="entry name" value="SEGREGATION AND CONDENSATION PROTEIN A"/>
    <property type="match status" value="1"/>
</dbReference>
<evidence type="ECO:0000313" key="4">
    <source>
        <dbReference type="Proteomes" id="UP000294678"/>
    </source>
</evidence>
<dbReference type="EMBL" id="SOBG01000003">
    <property type="protein sequence ID" value="TDT71447.1"/>
    <property type="molecule type" value="Genomic_DNA"/>
</dbReference>
<accession>A0AA46DZM8</accession>
<reference evidence="3 4" key="1">
    <citation type="submission" date="2019-03" db="EMBL/GenBank/DDBJ databases">
        <title>Genomic Encyclopedia of Type Strains, Phase IV (KMG-IV): sequencing the most valuable type-strain genomes for metagenomic binning, comparative biology and taxonomic classification.</title>
        <authorList>
            <person name="Goeker M."/>
        </authorList>
    </citation>
    <scope>NUCLEOTIDE SEQUENCE [LARGE SCALE GENOMIC DNA]</scope>
    <source>
        <strain evidence="3 4">DSM 100055</strain>
    </source>
</reference>
<protein>
    <recommendedName>
        <fullName evidence="1">Segregation and condensation protein A</fullName>
    </recommendedName>
</protein>
<comment type="caution">
    <text evidence="3">The sequence shown here is derived from an EMBL/GenBank/DDBJ whole genome shotgun (WGS) entry which is preliminary data.</text>
</comment>
<evidence type="ECO:0000313" key="3">
    <source>
        <dbReference type="EMBL" id="TDT71447.1"/>
    </source>
</evidence>
<organism evidence="3 4">
    <name type="scientific">Hypnocyclicus thermotrophus</name>
    <dbReference type="NCBI Taxonomy" id="1627895"/>
    <lineage>
        <taxon>Bacteria</taxon>
        <taxon>Fusobacteriati</taxon>
        <taxon>Fusobacteriota</taxon>
        <taxon>Fusobacteriia</taxon>
        <taxon>Fusobacteriales</taxon>
        <taxon>Fusobacteriaceae</taxon>
        <taxon>Hypnocyclicus</taxon>
    </lineage>
</organism>
<gene>
    <name evidence="3" type="ORF">EV215_0822</name>
</gene>
<name>A0AA46DZM8_9FUSO</name>
<dbReference type="AlphaFoldDB" id="A0AA46DZM8"/>
<dbReference type="Pfam" id="PF02616">
    <property type="entry name" value="SMC_ScpA"/>
    <property type="match status" value="1"/>
</dbReference>
<evidence type="ECO:0000256" key="2">
    <source>
        <dbReference type="SAM" id="Coils"/>
    </source>
</evidence>
<dbReference type="InterPro" id="IPR003768">
    <property type="entry name" value="ScpA"/>
</dbReference>
<dbReference type="PANTHER" id="PTHR33969">
    <property type="entry name" value="SEGREGATION AND CONDENSATION PROTEIN A"/>
    <property type="match status" value="1"/>
</dbReference>
<dbReference type="Gene3D" id="6.10.250.2410">
    <property type="match status" value="1"/>
</dbReference>
<sequence>MNNDINVKIENFEGPLDLLLHLINKKKLNITEINILELIETYLEIIEKLEIDNIPLKADFLAMAADLLEIKALSVLNYSLHKKRKEELSIKLLEYQQYVELSQLLKEKENEYNISFTRAGLKEINVENNEVDLSDLTLEKLFIAYKTVVETSQKEELKIVVENIYSLEDEIEKLIKNIENNQKINYINLFQSANDKMHRVYLFLAILELYRYGKIDIKEDKYIVKKEN</sequence>
<dbReference type="Proteomes" id="UP000294678">
    <property type="component" value="Unassembled WGS sequence"/>
</dbReference>
<dbReference type="RefSeq" id="WP_134112715.1">
    <property type="nucleotide sequence ID" value="NZ_SOBG01000003.1"/>
</dbReference>
<keyword evidence="4" id="KW-1185">Reference proteome</keyword>
<evidence type="ECO:0000256" key="1">
    <source>
        <dbReference type="ARBA" id="ARBA00044777"/>
    </source>
</evidence>